<gene>
    <name evidence="2" type="ORF">DXA39_03275</name>
</gene>
<sequence length="414" mass="45052">MKKLNDFWYKNFYIASFILIIYGLLISPIRDTLFGLFNIIKSSSVLVSDYMEIGGLGASYVNAGLMLLFTIMLAKKCDARLTGALIAAMFTVTGFSFFGKNIVNSIPLMLGVYLYIKLKNLKLANYMHIVCFVTGLSPIVSLFMFSLGFKLSIGIILGIIVGILVGLIIIPLSSSMLKFHDGYSLYNVGFSLGIIAIVLVGILRMFDKEIPRVSLIYYGNDTYTIIFLLVLSLGLMSYGIIENKGLNGYKEILESSGRLVTDFTIFSNRYLVIFNIGLMGLICVGFVFLSGGKFNGPIVGGILTVMGFSAFGKHPKNVLPIMMGVYIASMVNKYEPSSTLAVLTALFSTTIAPIAGEFGIIAGIFAGFIHKAVATNVTLIHGGINLYNNGLAGGMVAAVLVPLYKSFVERRNHD</sequence>
<evidence type="ECO:0000313" key="3">
    <source>
        <dbReference type="Proteomes" id="UP000261011"/>
    </source>
</evidence>
<reference evidence="2 3" key="1">
    <citation type="submission" date="2018-08" db="EMBL/GenBank/DDBJ databases">
        <title>A genome reference for cultivated species of the human gut microbiota.</title>
        <authorList>
            <person name="Zou Y."/>
            <person name="Xue W."/>
            <person name="Luo G."/>
        </authorList>
    </citation>
    <scope>NUCLEOTIDE SEQUENCE [LARGE SCALE GENOMIC DNA]</scope>
    <source>
        <strain evidence="2 3">OF01-3</strain>
    </source>
</reference>
<feature type="transmembrane region" description="Helical" evidence="1">
    <location>
        <begin position="50"/>
        <end position="74"/>
    </location>
</feature>
<feature type="transmembrane region" description="Helical" evidence="1">
    <location>
        <begin position="223"/>
        <end position="241"/>
    </location>
</feature>
<evidence type="ECO:0000313" key="2">
    <source>
        <dbReference type="EMBL" id="RGB77253.1"/>
    </source>
</evidence>
<dbReference type="OrthoDB" id="9776502at2"/>
<accession>A0A3E2TJT7</accession>
<feature type="transmembrane region" description="Helical" evidence="1">
    <location>
        <begin position="81"/>
        <end position="103"/>
    </location>
</feature>
<evidence type="ECO:0000256" key="1">
    <source>
        <dbReference type="SAM" id="Phobius"/>
    </source>
</evidence>
<feature type="transmembrane region" description="Helical" evidence="1">
    <location>
        <begin position="270"/>
        <end position="289"/>
    </location>
</feature>
<keyword evidence="3" id="KW-1185">Reference proteome</keyword>
<dbReference type="RefSeq" id="WP_117520954.1">
    <property type="nucleotide sequence ID" value="NZ_AP031484.1"/>
</dbReference>
<feature type="transmembrane region" description="Helical" evidence="1">
    <location>
        <begin position="294"/>
        <end position="312"/>
    </location>
</feature>
<keyword evidence="1" id="KW-1133">Transmembrane helix</keyword>
<feature type="transmembrane region" description="Helical" evidence="1">
    <location>
        <begin position="386"/>
        <end position="404"/>
    </location>
</feature>
<dbReference type="AlphaFoldDB" id="A0A3E2TJT7"/>
<protein>
    <submittedName>
        <fullName evidence="2">DUF1576 domain-containing protein</fullName>
    </submittedName>
</protein>
<dbReference type="EMBL" id="QVEU01000002">
    <property type="protein sequence ID" value="RGB77253.1"/>
    <property type="molecule type" value="Genomic_DNA"/>
</dbReference>
<comment type="caution">
    <text evidence="2">The sequence shown here is derived from an EMBL/GenBank/DDBJ whole genome shotgun (WGS) entry which is preliminary data.</text>
</comment>
<feature type="transmembrane region" description="Helical" evidence="1">
    <location>
        <begin position="184"/>
        <end position="203"/>
    </location>
</feature>
<feature type="transmembrane region" description="Helical" evidence="1">
    <location>
        <begin position="123"/>
        <end position="144"/>
    </location>
</feature>
<keyword evidence="1" id="KW-0472">Membrane</keyword>
<name>A0A3E2TJT7_9FIRM</name>
<dbReference type="Proteomes" id="UP000261011">
    <property type="component" value="Unassembled WGS sequence"/>
</dbReference>
<organism evidence="2 3">
    <name type="scientific">Anaerococcus nagyae</name>
    <dbReference type="NCBI Taxonomy" id="1755241"/>
    <lineage>
        <taxon>Bacteria</taxon>
        <taxon>Bacillati</taxon>
        <taxon>Bacillota</taxon>
        <taxon>Tissierellia</taxon>
        <taxon>Tissierellales</taxon>
        <taxon>Peptoniphilaceae</taxon>
        <taxon>Anaerococcus</taxon>
    </lineage>
</organism>
<feature type="transmembrane region" description="Helical" evidence="1">
    <location>
        <begin position="341"/>
        <end position="366"/>
    </location>
</feature>
<keyword evidence="1" id="KW-0812">Transmembrane</keyword>
<dbReference type="Pfam" id="PF07613">
    <property type="entry name" value="DUF1576"/>
    <property type="match status" value="2"/>
</dbReference>
<proteinExistence type="predicted"/>
<feature type="transmembrane region" description="Helical" evidence="1">
    <location>
        <begin position="151"/>
        <end position="172"/>
    </location>
</feature>
<dbReference type="InterPro" id="IPR011470">
    <property type="entry name" value="DUF1576"/>
</dbReference>
<feature type="transmembrane region" description="Helical" evidence="1">
    <location>
        <begin position="12"/>
        <end position="30"/>
    </location>
</feature>